<dbReference type="PANTHER" id="PTHR24221:SF590">
    <property type="entry name" value="COMPONENT LINKED WITH THE ASSEMBLY OF CYTOCHROME' TRANSPORT TRANSMEMBRANE ATP-BINDING PROTEIN ABC TRANSPORTER CYDD-RELATED"/>
    <property type="match status" value="1"/>
</dbReference>
<keyword evidence="11" id="KW-1185">Reference proteome</keyword>
<evidence type="ECO:0000256" key="7">
    <source>
        <dbReference type="SAM" id="Phobius"/>
    </source>
</evidence>
<dbReference type="GO" id="GO:0005524">
    <property type="term" value="F:ATP binding"/>
    <property type="evidence" value="ECO:0007669"/>
    <property type="project" value="UniProtKB-KW"/>
</dbReference>
<dbReference type="GO" id="GO:0140359">
    <property type="term" value="F:ABC-type transporter activity"/>
    <property type="evidence" value="ECO:0007669"/>
    <property type="project" value="InterPro"/>
</dbReference>
<dbReference type="PROSITE" id="PS50893">
    <property type="entry name" value="ABC_TRANSPORTER_2"/>
    <property type="match status" value="1"/>
</dbReference>
<gene>
    <name evidence="10" type="ORF">AtDm6_0985</name>
</gene>
<dbReference type="InterPro" id="IPR014216">
    <property type="entry name" value="ABC_transptr_CydD"/>
</dbReference>
<keyword evidence="2 7" id="KW-0812">Transmembrane</keyword>
<dbReference type="EMBL" id="JOKM01000027">
    <property type="protein sequence ID" value="KGB24825.1"/>
    <property type="molecule type" value="Genomic_DNA"/>
</dbReference>
<dbReference type="STRING" id="104102.AtDm6_0985"/>
<dbReference type="RefSeq" id="WP_035378618.1">
    <property type="nucleotide sequence ID" value="NZ_JACAOJ010000092.1"/>
</dbReference>
<dbReference type="SUPFAM" id="SSF90123">
    <property type="entry name" value="ABC transporter transmembrane region"/>
    <property type="match status" value="1"/>
</dbReference>
<evidence type="ECO:0000259" key="9">
    <source>
        <dbReference type="PROSITE" id="PS50929"/>
    </source>
</evidence>
<name>A0A094YS04_9PROT</name>
<dbReference type="AlphaFoldDB" id="A0A094YS04"/>
<dbReference type="GO" id="GO:0005886">
    <property type="term" value="C:plasma membrane"/>
    <property type="evidence" value="ECO:0007669"/>
    <property type="project" value="UniProtKB-SubCell"/>
</dbReference>
<dbReference type="Pfam" id="PF00664">
    <property type="entry name" value="ABC_membrane"/>
    <property type="match status" value="1"/>
</dbReference>
<dbReference type="InterPro" id="IPR027417">
    <property type="entry name" value="P-loop_NTPase"/>
</dbReference>
<accession>A0A094YS04</accession>
<keyword evidence="3" id="KW-0547">Nucleotide-binding</keyword>
<dbReference type="CDD" id="cd03228">
    <property type="entry name" value="ABCC_MRP_Like"/>
    <property type="match status" value="1"/>
</dbReference>
<feature type="transmembrane region" description="Helical" evidence="7">
    <location>
        <begin position="163"/>
        <end position="182"/>
    </location>
</feature>
<reference evidence="10 11" key="1">
    <citation type="submission" date="2014-06" db="EMBL/GenBank/DDBJ databases">
        <title>Functional and comparative genomic analyses of the Drosophila gut microbiota identify candidate symbiosis factors.</title>
        <authorList>
            <person name="Newell P.D."/>
            <person name="Chaston J.M."/>
            <person name="Douglas A.E."/>
        </authorList>
    </citation>
    <scope>NUCLEOTIDE SEQUENCE [LARGE SCALE GENOMIC DNA]</scope>
    <source>
        <strain evidence="10 11">DmCS_006</strain>
    </source>
</reference>
<evidence type="ECO:0000256" key="1">
    <source>
        <dbReference type="ARBA" id="ARBA00004651"/>
    </source>
</evidence>
<dbReference type="GO" id="GO:0016887">
    <property type="term" value="F:ATP hydrolysis activity"/>
    <property type="evidence" value="ECO:0007669"/>
    <property type="project" value="InterPro"/>
</dbReference>
<evidence type="ECO:0000256" key="2">
    <source>
        <dbReference type="ARBA" id="ARBA00022692"/>
    </source>
</evidence>
<dbReference type="SUPFAM" id="SSF52540">
    <property type="entry name" value="P-loop containing nucleoside triphosphate hydrolases"/>
    <property type="match status" value="1"/>
</dbReference>
<feature type="transmembrane region" description="Helical" evidence="7">
    <location>
        <begin position="241"/>
        <end position="264"/>
    </location>
</feature>
<protein>
    <submittedName>
        <fullName evidence="10">Transport ATP-binding protein CydD</fullName>
    </submittedName>
</protein>
<evidence type="ECO:0000313" key="10">
    <source>
        <dbReference type="EMBL" id="KGB24825.1"/>
    </source>
</evidence>
<dbReference type="NCBIfam" id="TIGR02857">
    <property type="entry name" value="CydD"/>
    <property type="match status" value="1"/>
</dbReference>
<dbReference type="PANTHER" id="PTHR24221">
    <property type="entry name" value="ATP-BINDING CASSETTE SUB-FAMILY B"/>
    <property type="match status" value="1"/>
</dbReference>
<evidence type="ECO:0000256" key="3">
    <source>
        <dbReference type="ARBA" id="ARBA00022741"/>
    </source>
</evidence>
<evidence type="ECO:0000256" key="6">
    <source>
        <dbReference type="ARBA" id="ARBA00023136"/>
    </source>
</evidence>
<sequence>MSAGRISDISEIARKASPALAVAVGLGGVGAVLLVVQMILLAKLVADVALQRLPVEAEFWPFTGFLCAALMRCCVQWASEMTGEQAAQKVVTVFRQDLIQRLFRIGPVGLQDLETGRLATSLTDSVAALQPYIAQYIPRAAAMVILPCVILAVVAGLDGWSFLILAMTGPLIPIFMALVGYSAQGLMDRQWTRLLLLGASFFDAVQGLTTLRLFGQARESVKMVQAMAEAHRLATMQVMRVAFLTSAVLEFFSSLAVALVAIVLGSRLLSGQVDFQTSFLVLLLAPEYFAPLRNFSASYHARQNALSAMDGLMAFMRLPELCVDQGARPHQAKTAAPEKLIFKDVSAGYGQGSDILCGISFTAHRGTITAVTGASGCGKTTLLHILLGMMPVRAGEIIAVDDAGSRIAAQNWRIGWVPQSPHLLNETIRDNLRLADPDADDTRLRSVAALAGVLSFINDLPDGLDTVVGDRGTALSGGEVRRLALARALMNAPDILVFDEPTADLDSANAAMIATALKQLAASRIVIAVSHRPDILHQATQVFHLPEGVLHLNEIQRAVA</sequence>
<dbReference type="InterPro" id="IPR011527">
    <property type="entry name" value="ABC1_TM_dom"/>
</dbReference>
<evidence type="ECO:0000256" key="4">
    <source>
        <dbReference type="ARBA" id="ARBA00022840"/>
    </source>
</evidence>
<keyword evidence="4 10" id="KW-0067">ATP-binding</keyword>
<evidence type="ECO:0000259" key="8">
    <source>
        <dbReference type="PROSITE" id="PS50893"/>
    </source>
</evidence>
<dbReference type="InterPro" id="IPR003439">
    <property type="entry name" value="ABC_transporter-like_ATP-bd"/>
</dbReference>
<evidence type="ECO:0000313" key="11">
    <source>
        <dbReference type="Proteomes" id="UP000029448"/>
    </source>
</evidence>
<dbReference type="GO" id="GO:0042883">
    <property type="term" value="P:cysteine transport"/>
    <property type="evidence" value="ECO:0007669"/>
    <property type="project" value="InterPro"/>
</dbReference>
<feature type="domain" description="ABC transporter" evidence="8">
    <location>
        <begin position="340"/>
        <end position="560"/>
    </location>
</feature>
<dbReference type="PATRIC" id="fig|104102.7.peg.979"/>
<dbReference type="PROSITE" id="PS50929">
    <property type="entry name" value="ABC_TM1F"/>
    <property type="match status" value="1"/>
</dbReference>
<dbReference type="Proteomes" id="UP000029448">
    <property type="component" value="Unassembled WGS sequence"/>
</dbReference>
<comment type="caution">
    <text evidence="10">The sequence shown here is derived from an EMBL/GenBank/DDBJ whole genome shotgun (WGS) entry which is preliminary data.</text>
</comment>
<dbReference type="InterPro" id="IPR036640">
    <property type="entry name" value="ABC1_TM_sf"/>
</dbReference>
<dbReference type="InterPro" id="IPR003593">
    <property type="entry name" value="AAA+_ATPase"/>
</dbReference>
<organism evidence="10 11">
    <name type="scientific">Acetobacter tropicalis</name>
    <dbReference type="NCBI Taxonomy" id="104102"/>
    <lineage>
        <taxon>Bacteria</taxon>
        <taxon>Pseudomonadati</taxon>
        <taxon>Pseudomonadota</taxon>
        <taxon>Alphaproteobacteria</taxon>
        <taxon>Acetobacterales</taxon>
        <taxon>Acetobacteraceae</taxon>
        <taxon>Acetobacter</taxon>
    </lineage>
</organism>
<dbReference type="CDD" id="cd18584">
    <property type="entry name" value="ABC_6TM_AarD_CydD"/>
    <property type="match status" value="1"/>
</dbReference>
<proteinExistence type="predicted"/>
<dbReference type="Gene3D" id="1.20.1560.10">
    <property type="entry name" value="ABC transporter type 1, transmembrane domain"/>
    <property type="match status" value="1"/>
</dbReference>
<comment type="subcellular location">
    <subcellularLocation>
        <location evidence="1">Cell membrane</location>
        <topology evidence="1">Multi-pass membrane protein</topology>
    </subcellularLocation>
</comment>
<feature type="transmembrane region" description="Helical" evidence="7">
    <location>
        <begin position="20"/>
        <end position="39"/>
    </location>
</feature>
<dbReference type="GeneID" id="89479189"/>
<dbReference type="InterPro" id="IPR039421">
    <property type="entry name" value="Type_1_exporter"/>
</dbReference>
<feature type="transmembrane region" description="Helical" evidence="7">
    <location>
        <begin position="140"/>
        <end position="157"/>
    </location>
</feature>
<keyword evidence="6 7" id="KW-0472">Membrane</keyword>
<dbReference type="Gene3D" id="3.40.50.300">
    <property type="entry name" value="P-loop containing nucleotide triphosphate hydrolases"/>
    <property type="match status" value="1"/>
</dbReference>
<dbReference type="SMART" id="SM00382">
    <property type="entry name" value="AAA"/>
    <property type="match status" value="1"/>
</dbReference>
<dbReference type="Pfam" id="PF00005">
    <property type="entry name" value="ABC_tran"/>
    <property type="match status" value="1"/>
</dbReference>
<feature type="domain" description="ABC transmembrane type-1" evidence="9">
    <location>
        <begin position="22"/>
        <end position="304"/>
    </location>
</feature>
<keyword evidence="5 7" id="KW-1133">Transmembrane helix</keyword>
<feature type="transmembrane region" description="Helical" evidence="7">
    <location>
        <begin position="59"/>
        <end position="79"/>
    </location>
</feature>
<evidence type="ECO:0000256" key="5">
    <source>
        <dbReference type="ARBA" id="ARBA00022989"/>
    </source>
</evidence>